<dbReference type="Gene3D" id="3.10.20.30">
    <property type="match status" value="1"/>
</dbReference>
<dbReference type="InterPro" id="IPR012675">
    <property type="entry name" value="Beta-grasp_dom_sf"/>
</dbReference>
<evidence type="ECO:0000256" key="5">
    <source>
        <dbReference type="ARBA" id="ARBA00023014"/>
    </source>
</evidence>
<dbReference type="SUPFAM" id="SSF54292">
    <property type="entry name" value="2Fe-2S ferredoxin-like"/>
    <property type="match status" value="1"/>
</dbReference>
<evidence type="ECO:0000256" key="3">
    <source>
        <dbReference type="ARBA" id="ARBA00022723"/>
    </source>
</evidence>
<dbReference type="Pfam" id="PF00111">
    <property type="entry name" value="Fer2"/>
    <property type="match status" value="1"/>
</dbReference>
<dbReference type="CDD" id="cd00207">
    <property type="entry name" value="fer2"/>
    <property type="match status" value="1"/>
</dbReference>
<evidence type="ECO:0000256" key="1">
    <source>
        <dbReference type="ARBA" id="ARBA00010914"/>
    </source>
</evidence>
<evidence type="ECO:0000256" key="4">
    <source>
        <dbReference type="ARBA" id="ARBA00023004"/>
    </source>
</evidence>
<feature type="region of interest" description="Disordered" evidence="7">
    <location>
        <begin position="26"/>
        <end position="47"/>
    </location>
</feature>
<keyword evidence="2" id="KW-0001">2Fe-2S</keyword>
<evidence type="ECO:0000313" key="10">
    <source>
        <dbReference type="Proteomes" id="UP001153069"/>
    </source>
</evidence>
<evidence type="ECO:0000313" key="9">
    <source>
        <dbReference type="EMBL" id="CAB9500365.1"/>
    </source>
</evidence>
<keyword evidence="3" id="KW-0479">Metal-binding</keyword>
<dbReference type="GO" id="GO:0046872">
    <property type="term" value="F:metal ion binding"/>
    <property type="evidence" value="ECO:0007669"/>
    <property type="project" value="UniProtKB-KW"/>
</dbReference>
<comment type="similarity">
    <text evidence="1">Belongs to the adrenodoxin/putidaredoxin family.</text>
</comment>
<proteinExistence type="inferred from homology"/>
<dbReference type="InterPro" id="IPR036010">
    <property type="entry name" value="2Fe-2S_ferredoxin-like_sf"/>
</dbReference>
<feature type="domain" description="2Fe-2S ferredoxin-type" evidence="8">
    <location>
        <begin position="168"/>
        <end position="273"/>
    </location>
</feature>
<dbReference type="GO" id="GO:0009055">
    <property type="term" value="F:electron transfer activity"/>
    <property type="evidence" value="ECO:0007669"/>
    <property type="project" value="TreeGrafter"/>
</dbReference>
<dbReference type="PROSITE" id="PS51085">
    <property type="entry name" value="2FE2S_FER_2"/>
    <property type="match status" value="1"/>
</dbReference>
<organism evidence="9 10">
    <name type="scientific">Seminavis robusta</name>
    <dbReference type="NCBI Taxonomy" id="568900"/>
    <lineage>
        <taxon>Eukaryota</taxon>
        <taxon>Sar</taxon>
        <taxon>Stramenopiles</taxon>
        <taxon>Ochrophyta</taxon>
        <taxon>Bacillariophyta</taxon>
        <taxon>Bacillariophyceae</taxon>
        <taxon>Bacillariophycidae</taxon>
        <taxon>Naviculales</taxon>
        <taxon>Naviculaceae</taxon>
        <taxon>Seminavis</taxon>
    </lineage>
</organism>
<dbReference type="GO" id="GO:0051537">
    <property type="term" value="F:2 iron, 2 sulfur cluster binding"/>
    <property type="evidence" value="ECO:0007669"/>
    <property type="project" value="UniProtKB-KW"/>
</dbReference>
<name>A0A9N8H5T2_9STRA</name>
<dbReference type="GO" id="GO:0005739">
    <property type="term" value="C:mitochondrion"/>
    <property type="evidence" value="ECO:0007669"/>
    <property type="project" value="TreeGrafter"/>
</dbReference>
<gene>
    <name evidence="9" type="ORF">SEMRO_82_G043900.1</name>
</gene>
<evidence type="ECO:0000256" key="7">
    <source>
        <dbReference type="SAM" id="MobiDB-lite"/>
    </source>
</evidence>
<accession>A0A9N8H5T2</accession>
<dbReference type="EMBL" id="CAICTM010000081">
    <property type="protein sequence ID" value="CAB9500365.1"/>
    <property type="molecule type" value="Genomic_DNA"/>
</dbReference>
<evidence type="ECO:0000256" key="6">
    <source>
        <dbReference type="ARBA" id="ARBA00034078"/>
    </source>
</evidence>
<dbReference type="PANTHER" id="PTHR23426">
    <property type="entry name" value="FERREDOXIN/ADRENODOXIN"/>
    <property type="match status" value="1"/>
</dbReference>
<reference evidence="9" key="1">
    <citation type="submission" date="2020-06" db="EMBL/GenBank/DDBJ databases">
        <authorList>
            <consortium name="Plant Systems Biology data submission"/>
        </authorList>
    </citation>
    <scope>NUCLEOTIDE SEQUENCE</scope>
    <source>
        <strain evidence="9">D6</strain>
    </source>
</reference>
<keyword evidence="5" id="KW-0411">Iron-sulfur</keyword>
<dbReference type="AlphaFoldDB" id="A0A9N8H5T2"/>
<dbReference type="Proteomes" id="UP001153069">
    <property type="component" value="Unassembled WGS sequence"/>
</dbReference>
<comment type="caution">
    <text evidence="9">The sequence shown here is derived from an EMBL/GenBank/DDBJ whole genome shotgun (WGS) entry which is preliminary data.</text>
</comment>
<comment type="cofactor">
    <cofactor evidence="6">
        <name>[2Fe-2S] cluster</name>
        <dbReference type="ChEBI" id="CHEBI:190135"/>
    </cofactor>
</comment>
<keyword evidence="10" id="KW-1185">Reference proteome</keyword>
<evidence type="ECO:0000256" key="2">
    <source>
        <dbReference type="ARBA" id="ARBA00022714"/>
    </source>
</evidence>
<dbReference type="InterPro" id="IPR001041">
    <property type="entry name" value="2Fe-2S_ferredoxin-type"/>
</dbReference>
<sequence>MCSSIIIANANRPWILPAIALQASTNDNDNDDTSSADDNEEDGSNDGIDLSLDERLYRVRLSRFPGIEWGTDLSFAFVYVRALDPSGAASMSGQVAVGDQLCELRAVIDSDSNKPVNLLGAPFDYVMTAFATLEKGVQDVELVFFRGSQEDLKAVCTGEGAKKESDTVTITVIQNKGSPEENIQTITAPAGCNVREVLTDNKINVYQSITRWTNCKGKQLCGTCIVDITEGSGQTNRKSMDEASTLRENPDSYRLSCVTFAYGDITVETFPPIEAAQWTR</sequence>
<keyword evidence="4" id="KW-0408">Iron</keyword>
<dbReference type="GO" id="GO:0140647">
    <property type="term" value="P:P450-containing electron transport chain"/>
    <property type="evidence" value="ECO:0007669"/>
    <property type="project" value="InterPro"/>
</dbReference>
<evidence type="ECO:0000259" key="8">
    <source>
        <dbReference type="PROSITE" id="PS51085"/>
    </source>
</evidence>
<dbReference type="InterPro" id="IPR001055">
    <property type="entry name" value="Adrenodoxin-like"/>
</dbReference>
<protein>
    <submittedName>
        <fullName evidence="9">Ferredoxin</fullName>
    </submittedName>
</protein>
<dbReference type="PANTHER" id="PTHR23426:SF65">
    <property type="entry name" value="FERREDOXIN-2, MITOCHONDRIAL"/>
    <property type="match status" value="1"/>
</dbReference>
<feature type="compositionally biased region" description="Acidic residues" evidence="7">
    <location>
        <begin position="28"/>
        <end position="44"/>
    </location>
</feature>
<dbReference type="OrthoDB" id="5987010at2759"/>